<reference evidence="1 2" key="1">
    <citation type="submission" date="2024-09" db="EMBL/GenBank/DDBJ databases">
        <title>Paenibacillus zeirhizospherea sp. nov., isolated from surface of the maize (Zea mays) roots in a horticulture field, Hungary.</title>
        <authorList>
            <person name="Marton D."/>
            <person name="Farkas M."/>
            <person name="Bedics A."/>
            <person name="Toth E."/>
            <person name="Tancsics A."/>
            <person name="Boka K."/>
            <person name="Maroti G."/>
            <person name="Kriszt B."/>
            <person name="Cserhati M."/>
        </authorList>
    </citation>
    <scope>NUCLEOTIDE SEQUENCE [LARGE SCALE GENOMIC DNA]</scope>
    <source>
        <strain evidence="1 2">KCTC 33519</strain>
    </source>
</reference>
<dbReference type="RefSeq" id="WP_375353492.1">
    <property type="nucleotide sequence ID" value="NZ_JBHHMI010000002.1"/>
</dbReference>
<dbReference type="NCBIfam" id="TIGR04001">
    <property type="entry name" value="thiol_BshB1"/>
    <property type="match status" value="1"/>
</dbReference>
<dbReference type="InterPro" id="IPR003737">
    <property type="entry name" value="GlcNAc_PI_deacetylase-related"/>
</dbReference>
<dbReference type="PANTHER" id="PTHR12993">
    <property type="entry name" value="N-ACETYLGLUCOSAMINYL-PHOSPHATIDYLINOSITOL DE-N-ACETYLASE-RELATED"/>
    <property type="match status" value="1"/>
</dbReference>
<sequence length="230" mass="25278">MSLDILVFGAHADDAEIGMAGTIVKHTAAGLKVGICDLTRAEMSSNGTVERRAAEAVAASALLGLSARTNLGLPDRGLYITPEHVATVTAEIRRHAPKIVFAPYWEDRHPDHVMCSRLVEEAVFNAKLRRFMPELPPVRVDQLYFYFINDLGRADLIVDITGYYNLKEKALGCYSSQFEQGAAGADVVSTPLNQGYIERVKARDSMLGQRSLTPFAEGFAVKSPYKVELF</sequence>
<dbReference type="Gene3D" id="3.40.50.10320">
    <property type="entry name" value="LmbE-like"/>
    <property type="match status" value="1"/>
</dbReference>
<dbReference type="Proteomes" id="UP001580346">
    <property type="component" value="Unassembled WGS sequence"/>
</dbReference>
<dbReference type="EMBL" id="JBHHMI010000002">
    <property type="protein sequence ID" value="MFB5265941.1"/>
    <property type="molecule type" value="Genomic_DNA"/>
</dbReference>
<dbReference type="Pfam" id="PF02585">
    <property type="entry name" value="PIG-L"/>
    <property type="match status" value="1"/>
</dbReference>
<evidence type="ECO:0000313" key="1">
    <source>
        <dbReference type="EMBL" id="MFB5265941.1"/>
    </source>
</evidence>
<accession>A0ABV5AP15</accession>
<dbReference type="SUPFAM" id="SSF102588">
    <property type="entry name" value="LmbE-like"/>
    <property type="match status" value="1"/>
</dbReference>
<comment type="caution">
    <text evidence="1">The sequence shown here is derived from an EMBL/GenBank/DDBJ whole genome shotgun (WGS) entry which is preliminary data.</text>
</comment>
<organism evidence="1 2">
    <name type="scientific">Paenibacillus enshidis</name>
    <dbReference type="NCBI Taxonomy" id="1458439"/>
    <lineage>
        <taxon>Bacteria</taxon>
        <taxon>Bacillati</taxon>
        <taxon>Bacillota</taxon>
        <taxon>Bacilli</taxon>
        <taxon>Bacillales</taxon>
        <taxon>Paenibacillaceae</taxon>
        <taxon>Paenibacillus</taxon>
    </lineage>
</organism>
<proteinExistence type="predicted"/>
<dbReference type="PANTHER" id="PTHR12993:SF30">
    <property type="entry name" value="N-ACETYL-ALPHA-D-GLUCOSAMINYL L-MALATE DEACETYLASE 1"/>
    <property type="match status" value="1"/>
</dbReference>
<evidence type="ECO:0000313" key="2">
    <source>
        <dbReference type="Proteomes" id="UP001580346"/>
    </source>
</evidence>
<name>A0ABV5AP15_9BACL</name>
<gene>
    <name evidence="1" type="primary">bshB1</name>
    <name evidence="1" type="ORF">ACE41H_03955</name>
</gene>
<dbReference type="InterPro" id="IPR024078">
    <property type="entry name" value="LmbE-like_dom_sf"/>
</dbReference>
<dbReference type="InterPro" id="IPR023842">
    <property type="entry name" value="Bacillithiol_biosynth_BshB1"/>
</dbReference>
<keyword evidence="2" id="KW-1185">Reference proteome</keyword>
<protein>
    <submittedName>
        <fullName evidence="1">Bacillithiol biosynthesis deacetylase BshB1</fullName>
    </submittedName>
</protein>